<reference evidence="10" key="1">
    <citation type="journal article" date="2020" name="mSystems">
        <title>Genome- and Community-Level Interaction Insights into Carbon Utilization and Element Cycling Functions of Hydrothermarchaeota in Hydrothermal Sediment.</title>
        <authorList>
            <person name="Zhou Z."/>
            <person name="Liu Y."/>
            <person name="Xu W."/>
            <person name="Pan J."/>
            <person name="Luo Z.H."/>
            <person name="Li M."/>
        </authorList>
    </citation>
    <scope>NUCLEOTIDE SEQUENCE [LARGE SCALE GENOMIC DNA]</scope>
    <source>
        <strain evidence="10">SpSt-246</strain>
    </source>
</reference>
<dbReference type="GO" id="GO:0055085">
    <property type="term" value="P:transmembrane transport"/>
    <property type="evidence" value="ECO:0007669"/>
    <property type="project" value="InterPro"/>
</dbReference>
<evidence type="ECO:0000256" key="2">
    <source>
        <dbReference type="ARBA" id="ARBA00007069"/>
    </source>
</evidence>
<organism evidence="10">
    <name type="scientific">Thermus islandicus</name>
    <dbReference type="NCBI Taxonomy" id="540988"/>
    <lineage>
        <taxon>Bacteria</taxon>
        <taxon>Thermotogati</taxon>
        <taxon>Deinococcota</taxon>
        <taxon>Deinococci</taxon>
        <taxon>Thermales</taxon>
        <taxon>Thermaceae</taxon>
        <taxon>Thermus</taxon>
    </lineage>
</organism>
<keyword evidence="6 8" id="KW-1133">Transmembrane helix</keyword>
<accession>A0A7C2C3W5</accession>
<dbReference type="InterPro" id="IPR000515">
    <property type="entry name" value="MetI-like"/>
</dbReference>
<comment type="subcellular location">
    <subcellularLocation>
        <location evidence="1 8">Cell membrane</location>
        <topology evidence="1 8">Multi-pass membrane protein</topology>
    </subcellularLocation>
</comment>
<sequence length="311" mass="33654">MRSSRPRALTPRCALWTTRRKRRFPRRSRSTTGRPSASPRGALVRGERFLILPGLLFLLLFFGFPLYSILERSLAAPEGLTLTRYARALTAPAYLEAWRNSLVFALLSTLAAAAGGLFVAYWTSGLPARAKGLLMSLYAIPVSLSGLVVAFGFIVLLGRNGVVNQLLAALGLPRFDLYSWLGLFVVFPFYNIPLFALALMPLLETVGRGLMEAARASGATPLQAWVRVLLPALMPGILAGASIVFAGMMGAFGTALALTGFAKNLLSLQIYSLVAESTFDLPQAAALAVVLMASTGLGLYALALWERRFRR</sequence>
<evidence type="ECO:0000256" key="1">
    <source>
        <dbReference type="ARBA" id="ARBA00004651"/>
    </source>
</evidence>
<evidence type="ECO:0000256" key="8">
    <source>
        <dbReference type="RuleBase" id="RU363032"/>
    </source>
</evidence>
<dbReference type="InterPro" id="IPR035906">
    <property type="entry name" value="MetI-like_sf"/>
</dbReference>
<keyword evidence="5 8" id="KW-0812">Transmembrane</keyword>
<evidence type="ECO:0000256" key="4">
    <source>
        <dbReference type="ARBA" id="ARBA00022475"/>
    </source>
</evidence>
<dbReference type="AlphaFoldDB" id="A0A7C2C3W5"/>
<dbReference type="PANTHER" id="PTHR42929:SF1">
    <property type="entry name" value="INNER MEMBRANE ABC TRANSPORTER PERMEASE PROTEIN YDCU-RELATED"/>
    <property type="match status" value="1"/>
</dbReference>
<comment type="similarity">
    <text evidence="2">Belongs to the binding-protein-dependent transport system permease family. CysTW subfamily.</text>
</comment>
<evidence type="ECO:0000256" key="3">
    <source>
        <dbReference type="ARBA" id="ARBA00022448"/>
    </source>
</evidence>
<dbReference type="EMBL" id="DSKL01000459">
    <property type="protein sequence ID" value="HEH83655.1"/>
    <property type="molecule type" value="Genomic_DNA"/>
</dbReference>
<dbReference type="PANTHER" id="PTHR42929">
    <property type="entry name" value="INNER MEMBRANE ABC TRANSPORTER PERMEASE PROTEIN YDCU-RELATED-RELATED"/>
    <property type="match status" value="1"/>
</dbReference>
<evidence type="ECO:0000259" key="9">
    <source>
        <dbReference type="PROSITE" id="PS50928"/>
    </source>
</evidence>
<name>A0A7C2C3W5_9DEIN</name>
<evidence type="ECO:0000256" key="7">
    <source>
        <dbReference type="ARBA" id="ARBA00023136"/>
    </source>
</evidence>
<feature type="transmembrane region" description="Helical" evidence="8">
    <location>
        <begin position="49"/>
        <end position="70"/>
    </location>
</feature>
<dbReference type="PROSITE" id="PS50928">
    <property type="entry name" value="ABC_TM1"/>
    <property type="match status" value="1"/>
</dbReference>
<keyword evidence="3 8" id="KW-0813">Transport</keyword>
<comment type="caution">
    <text evidence="10">The sequence shown here is derived from an EMBL/GenBank/DDBJ whole genome shotgun (WGS) entry which is preliminary data.</text>
</comment>
<keyword evidence="4" id="KW-1003">Cell membrane</keyword>
<dbReference type="CDD" id="cd06261">
    <property type="entry name" value="TM_PBP2"/>
    <property type="match status" value="1"/>
</dbReference>
<dbReference type="Gene3D" id="1.10.3720.10">
    <property type="entry name" value="MetI-like"/>
    <property type="match status" value="1"/>
</dbReference>
<proteinExistence type="inferred from homology"/>
<feature type="transmembrane region" description="Helical" evidence="8">
    <location>
        <begin position="237"/>
        <end position="261"/>
    </location>
</feature>
<dbReference type="GO" id="GO:0005886">
    <property type="term" value="C:plasma membrane"/>
    <property type="evidence" value="ECO:0007669"/>
    <property type="project" value="UniProtKB-SubCell"/>
</dbReference>
<keyword evidence="7 8" id="KW-0472">Membrane</keyword>
<gene>
    <name evidence="10" type="ORF">ENP73_12195</name>
</gene>
<feature type="domain" description="ABC transmembrane type-1" evidence="9">
    <location>
        <begin position="98"/>
        <end position="302"/>
    </location>
</feature>
<feature type="transmembrane region" description="Helical" evidence="8">
    <location>
        <begin position="177"/>
        <end position="203"/>
    </location>
</feature>
<feature type="transmembrane region" description="Helical" evidence="8">
    <location>
        <begin position="102"/>
        <end position="123"/>
    </location>
</feature>
<feature type="transmembrane region" description="Helical" evidence="8">
    <location>
        <begin position="135"/>
        <end position="157"/>
    </location>
</feature>
<evidence type="ECO:0000313" key="10">
    <source>
        <dbReference type="EMBL" id="HEH83655.1"/>
    </source>
</evidence>
<dbReference type="Pfam" id="PF00528">
    <property type="entry name" value="BPD_transp_1"/>
    <property type="match status" value="1"/>
</dbReference>
<dbReference type="SUPFAM" id="SSF161098">
    <property type="entry name" value="MetI-like"/>
    <property type="match status" value="1"/>
</dbReference>
<evidence type="ECO:0000256" key="5">
    <source>
        <dbReference type="ARBA" id="ARBA00022692"/>
    </source>
</evidence>
<evidence type="ECO:0000256" key="6">
    <source>
        <dbReference type="ARBA" id="ARBA00022989"/>
    </source>
</evidence>
<protein>
    <submittedName>
        <fullName evidence="10">ABC transporter permease subunit</fullName>
    </submittedName>
</protein>
<feature type="transmembrane region" description="Helical" evidence="8">
    <location>
        <begin position="281"/>
        <end position="305"/>
    </location>
</feature>